<feature type="chain" id="PRO_5036217582" evidence="2">
    <location>
        <begin position="22"/>
        <end position="357"/>
    </location>
</feature>
<feature type="transmembrane region" description="Helical" evidence="1">
    <location>
        <begin position="221"/>
        <end position="241"/>
    </location>
</feature>
<dbReference type="Proteomes" id="UP000534306">
    <property type="component" value="Unassembled WGS sequence"/>
</dbReference>
<feature type="transmembrane region" description="Helical" evidence="1">
    <location>
        <begin position="122"/>
        <end position="140"/>
    </location>
</feature>
<evidence type="ECO:0000256" key="1">
    <source>
        <dbReference type="SAM" id="Phobius"/>
    </source>
</evidence>
<reference evidence="3 6" key="2">
    <citation type="submission" date="2020-08" db="EMBL/GenBank/DDBJ databases">
        <title>Sequencing the genomes of 1000 actinobacteria strains.</title>
        <authorList>
            <person name="Klenk H.-P."/>
        </authorList>
    </citation>
    <scope>NUCLEOTIDE SEQUENCE [LARGE SCALE GENOMIC DNA]</scope>
    <source>
        <strain evidence="3 6">DSM 15626</strain>
    </source>
</reference>
<dbReference type="EMBL" id="JABJRC010000002">
    <property type="protein sequence ID" value="NOL40553.1"/>
    <property type="molecule type" value="Genomic_DNA"/>
</dbReference>
<dbReference type="Proteomes" id="UP000553957">
    <property type="component" value="Unassembled WGS sequence"/>
</dbReference>
<name>A0A7Y4KXM9_9ACTN</name>
<evidence type="ECO:0000313" key="5">
    <source>
        <dbReference type="Proteomes" id="UP000534306"/>
    </source>
</evidence>
<keyword evidence="2" id="KW-0732">Signal</keyword>
<evidence type="ECO:0000313" key="3">
    <source>
        <dbReference type="EMBL" id="MBB6569613.1"/>
    </source>
</evidence>
<feature type="transmembrane region" description="Helical" evidence="1">
    <location>
        <begin position="57"/>
        <end position="84"/>
    </location>
</feature>
<feature type="signal peptide" evidence="2">
    <location>
        <begin position="1"/>
        <end position="21"/>
    </location>
</feature>
<reference evidence="4 5" key="1">
    <citation type="submission" date="2020-05" db="EMBL/GenBank/DDBJ databases">
        <title>Genome sequence of Kribbella sandramycini ATCC 39419.</title>
        <authorList>
            <person name="Maclea K.S."/>
            <person name="Fair J.L."/>
        </authorList>
    </citation>
    <scope>NUCLEOTIDE SEQUENCE [LARGE SCALE GENOMIC DNA]</scope>
    <source>
        <strain evidence="4 5">ATCC 39419</strain>
    </source>
</reference>
<evidence type="ECO:0000313" key="4">
    <source>
        <dbReference type="EMBL" id="NOL40553.1"/>
    </source>
</evidence>
<organism evidence="4 5">
    <name type="scientific">Kribbella sandramycini</name>
    <dbReference type="NCBI Taxonomy" id="60450"/>
    <lineage>
        <taxon>Bacteria</taxon>
        <taxon>Bacillati</taxon>
        <taxon>Actinomycetota</taxon>
        <taxon>Actinomycetes</taxon>
        <taxon>Propionibacteriales</taxon>
        <taxon>Kribbellaceae</taxon>
        <taxon>Kribbella</taxon>
    </lineage>
</organism>
<keyword evidence="1" id="KW-0812">Transmembrane</keyword>
<dbReference type="EMBL" id="JACHKF010000001">
    <property type="protein sequence ID" value="MBB6569613.1"/>
    <property type="molecule type" value="Genomic_DNA"/>
</dbReference>
<dbReference type="RefSeq" id="WP_171673046.1">
    <property type="nucleotide sequence ID" value="NZ_BAAAGT010000002.1"/>
</dbReference>
<accession>A0A7Y4KXM9</accession>
<comment type="caution">
    <text evidence="4">The sequence shown here is derived from an EMBL/GenBank/DDBJ whole genome shotgun (WGS) entry which is preliminary data.</text>
</comment>
<evidence type="ECO:0000256" key="2">
    <source>
        <dbReference type="SAM" id="SignalP"/>
    </source>
</evidence>
<keyword evidence="1" id="KW-1133">Transmembrane helix</keyword>
<proteinExistence type="predicted"/>
<feature type="transmembrane region" description="Helical" evidence="1">
    <location>
        <begin position="331"/>
        <end position="351"/>
    </location>
</feature>
<protein>
    <submittedName>
        <fullName evidence="3">Putative membrane protein</fullName>
    </submittedName>
</protein>
<evidence type="ECO:0000313" key="6">
    <source>
        <dbReference type="Proteomes" id="UP000553957"/>
    </source>
</evidence>
<feature type="transmembrane region" description="Helical" evidence="1">
    <location>
        <begin position="247"/>
        <end position="270"/>
    </location>
</feature>
<keyword evidence="5" id="KW-1185">Reference proteome</keyword>
<feature type="transmembrane region" description="Helical" evidence="1">
    <location>
        <begin position="170"/>
        <end position="192"/>
    </location>
</feature>
<gene>
    <name evidence="3" type="ORF">HNR71_005250</name>
    <name evidence="4" type="ORF">HPO96_09885</name>
</gene>
<keyword evidence="1" id="KW-0472">Membrane</keyword>
<sequence length="357" mass="37967">MTTVALVLLLVAAAWSAPVLARPTLPFGVRVPRERASDVAIRRVRRRYSHGVLSAGVLSGLALVVVPARVVLPVLAGALLLIGYHAHRSVAVAKRAGDWYAGLRQAVSADSSLRTDPVRPPWLMLLPAVLIALATAVVGIRRYDALPPTLPTPNGLVVDAGVRSSTTVTFAFATVTAQLLVLVLVALLLLALPRSRPELDAEQPATSAVRYREYLTRLCRLLVLSAACANASLLVASLQVWEIARPNLAVTFLSYLPLGVALVAWALFAFRAGDAGNRLAGPAEESSGYVQRDDDSAWHLAGMVYLNRADPAVLVHRRVGTYYTLNLGNPISWLVLAAAAAVSVLAGTGVIELPRRG</sequence>
<dbReference type="AlphaFoldDB" id="A0A7Y4KXM9"/>